<reference evidence="2 3" key="1">
    <citation type="journal article" date="2019" name="Commun. Biol.">
        <title>The bagworm genome reveals a unique fibroin gene that provides high tensile strength.</title>
        <authorList>
            <person name="Kono N."/>
            <person name="Nakamura H."/>
            <person name="Ohtoshi R."/>
            <person name="Tomita M."/>
            <person name="Numata K."/>
            <person name="Arakawa K."/>
        </authorList>
    </citation>
    <scope>NUCLEOTIDE SEQUENCE [LARGE SCALE GENOMIC DNA]</scope>
</reference>
<evidence type="ECO:0000313" key="3">
    <source>
        <dbReference type="Proteomes" id="UP000299102"/>
    </source>
</evidence>
<protein>
    <submittedName>
        <fullName evidence="2">Uncharacterized protein</fullName>
    </submittedName>
</protein>
<gene>
    <name evidence="2" type="ORF">EVAR_11111_1</name>
</gene>
<sequence>MAVNCDRRQRTKDSFRSSMVGSNDNNVMTRFRSASVDDPSDRDSAPTLRAGRRAVYQNARTARLAVVV</sequence>
<feature type="compositionally biased region" description="Basic and acidic residues" evidence="1">
    <location>
        <begin position="1"/>
        <end position="15"/>
    </location>
</feature>
<evidence type="ECO:0000313" key="2">
    <source>
        <dbReference type="EMBL" id="GBP21080.1"/>
    </source>
</evidence>
<organism evidence="2 3">
    <name type="scientific">Eumeta variegata</name>
    <name type="common">Bagworm moth</name>
    <name type="synonym">Eumeta japonica</name>
    <dbReference type="NCBI Taxonomy" id="151549"/>
    <lineage>
        <taxon>Eukaryota</taxon>
        <taxon>Metazoa</taxon>
        <taxon>Ecdysozoa</taxon>
        <taxon>Arthropoda</taxon>
        <taxon>Hexapoda</taxon>
        <taxon>Insecta</taxon>
        <taxon>Pterygota</taxon>
        <taxon>Neoptera</taxon>
        <taxon>Endopterygota</taxon>
        <taxon>Lepidoptera</taxon>
        <taxon>Glossata</taxon>
        <taxon>Ditrysia</taxon>
        <taxon>Tineoidea</taxon>
        <taxon>Psychidae</taxon>
        <taxon>Oiketicinae</taxon>
        <taxon>Eumeta</taxon>
    </lineage>
</organism>
<name>A0A4C1U4A7_EUMVA</name>
<accession>A0A4C1U4A7</accession>
<feature type="region of interest" description="Disordered" evidence="1">
    <location>
        <begin position="1"/>
        <end position="51"/>
    </location>
</feature>
<keyword evidence="3" id="KW-1185">Reference proteome</keyword>
<dbReference type="Proteomes" id="UP000299102">
    <property type="component" value="Unassembled WGS sequence"/>
</dbReference>
<proteinExistence type="predicted"/>
<dbReference type="EMBL" id="BGZK01000125">
    <property type="protein sequence ID" value="GBP21080.1"/>
    <property type="molecule type" value="Genomic_DNA"/>
</dbReference>
<feature type="compositionally biased region" description="Polar residues" evidence="1">
    <location>
        <begin position="16"/>
        <end position="28"/>
    </location>
</feature>
<comment type="caution">
    <text evidence="2">The sequence shown here is derived from an EMBL/GenBank/DDBJ whole genome shotgun (WGS) entry which is preliminary data.</text>
</comment>
<evidence type="ECO:0000256" key="1">
    <source>
        <dbReference type="SAM" id="MobiDB-lite"/>
    </source>
</evidence>
<dbReference type="AlphaFoldDB" id="A0A4C1U4A7"/>